<dbReference type="PANTHER" id="PTHR42693:SF53">
    <property type="entry name" value="ENDO-4-O-SULFATASE"/>
    <property type="match status" value="1"/>
</dbReference>
<evidence type="ECO:0000256" key="2">
    <source>
        <dbReference type="ARBA" id="ARBA00022723"/>
    </source>
</evidence>
<dbReference type="Gene3D" id="3.40.720.10">
    <property type="entry name" value="Alkaline Phosphatase, subunit A"/>
    <property type="match status" value="1"/>
</dbReference>
<keyword evidence="3" id="KW-0378">Hydrolase</keyword>
<dbReference type="Gene3D" id="3.30.1120.10">
    <property type="match status" value="1"/>
</dbReference>
<comment type="similarity">
    <text evidence="1">Belongs to the sulfatase family.</text>
</comment>
<dbReference type="Pfam" id="PF00884">
    <property type="entry name" value="Sulfatase"/>
    <property type="match status" value="1"/>
</dbReference>
<feature type="domain" description="Sulfatase N-terminal" evidence="5">
    <location>
        <begin position="69"/>
        <end position="393"/>
    </location>
</feature>
<dbReference type="Proteomes" id="UP000191820">
    <property type="component" value="Chromosome"/>
</dbReference>
<evidence type="ECO:0000256" key="4">
    <source>
        <dbReference type="ARBA" id="ARBA00022837"/>
    </source>
</evidence>
<evidence type="ECO:0000259" key="5">
    <source>
        <dbReference type="Pfam" id="PF00884"/>
    </source>
</evidence>
<sequence>MNNKRINNIVEAVSHWRGALMGESLTRNITTRNMTALLTMAMLAISVSAEAAPALSVDANTEITKGKQPNILLILTDDLGYNDVGFNGSKEIKTPNLDQLAANGTSFSQAYVAHPFCGPSRAALMTGRYPHKIGSQFNLPTKGSFVGVPLEEQFISKLLQSNGYNTGAVGKWHLGEAPEFHPNARGFDDFYGFTGGGHNYFPQQFKAQYAEQLKQGNTNINHYILPLEHNGKEVDENEYITDALSREASRFVKDAAKHDKPFFLYLAYNAPHVPLEAKQSDMDQFPTIKDQKRKTYAGMVYAVDRGVGQIVETLDKTDQLNNTLIVFMSDNGGKLSKGANNYPLKEGKGSVYEGGYRTPMLFHWPDKVASGQRFEHPVLALDLYPTFAALAGADVPQQKRLDGKNIWPAFSANKNPHQDELFYVLRHRKGYSDAAVRRNEWKAVKHSQQPWKLFNVETDANETEDLSSKHRNKLNDMVREMEKWSWDNKQPLWFHENFEGAEWRLHGMPRFDKTYSTEK</sequence>
<protein>
    <submittedName>
        <fullName evidence="6">Arylsulfatase</fullName>
    </submittedName>
</protein>
<reference evidence="6 7" key="1">
    <citation type="submission" date="2017-03" db="EMBL/GenBank/DDBJ databases">
        <title>Genome sequencing of Shewanella japonica KCTC 22435.</title>
        <authorList>
            <person name="Kim K.M."/>
        </authorList>
    </citation>
    <scope>NUCLEOTIDE SEQUENCE [LARGE SCALE GENOMIC DNA]</scope>
    <source>
        <strain evidence="6 7">KCTC 22435</strain>
    </source>
</reference>
<dbReference type="EMBL" id="CP020472">
    <property type="protein sequence ID" value="ARD22228.1"/>
    <property type="molecule type" value="Genomic_DNA"/>
</dbReference>
<dbReference type="InterPro" id="IPR050738">
    <property type="entry name" value="Sulfatase"/>
</dbReference>
<keyword evidence="2" id="KW-0479">Metal-binding</keyword>
<keyword evidence="7" id="KW-1185">Reference proteome</keyword>
<evidence type="ECO:0000256" key="1">
    <source>
        <dbReference type="ARBA" id="ARBA00008779"/>
    </source>
</evidence>
<gene>
    <name evidence="6" type="ORF">SJ2017_1926</name>
</gene>
<dbReference type="InterPro" id="IPR024607">
    <property type="entry name" value="Sulfatase_CS"/>
</dbReference>
<dbReference type="InterPro" id="IPR000917">
    <property type="entry name" value="Sulfatase_N"/>
</dbReference>
<dbReference type="PROSITE" id="PS00149">
    <property type="entry name" value="SULFATASE_2"/>
    <property type="match status" value="1"/>
</dbReference>
<proteinExistence type="inferred from homology"/>
<dbReference type="PANTHER" id="PTHR42693">
    <property type="entry name" value="ARYLSULFATASE FAMILY MEMBER"/>
    <property type="match status" value="1"/>
</dbReference>
<accession>A0ABN4YDR5</accession>
<keyword evidence="4" id="KW-0106">Calcium</keyword>
<dbReference type="RefSeq" id="WP_240433858.1">
    <property type="nucleotide sequence ID" value="NZ_CP020472.1"/>
</dbReference>
<name>A0ABN4YDR5_9GAMM</name>
<dbReference type="InterPro" id="IPR017850">
    <property type="entry name" value="Alkaline_phosphatase_core_sf"/>
</dbReference>
<evidence type="ECO:0000256" key="3">
    <source>
        <dbReference type="ARBA" id="ARBA00022801"/>
    </source>
</evidence>
<dbReference type="SUPFAM" id="SSF53649">
    <property type="entry name" value="Alkaline phosphatase-like"/>
    <property type="match status" value="1"/>
</dbReference>
<evidence type="ECO:0000313" key="7">
    <source>
        <dbReference type="Proteomes" id="UP000191820"/>
    </source>
</evidence>
<evidence type="ECO:0000313" key="6">
    <source>
        <dbReference type="EMBL" id="ARD22228.1"/>
    </source>
</evidence>
<organism evidence="6 7">
    <name type="scientific">Shewanella japonica</name>
    <dbReference type="NCBI Taxonomy" id="93973"/>
    <lineage>
        <taxon>Bacteria</taxon>
        <taxon>Pseudomonadati</taxon>
        <taxon>Pseudomonadota</taxon>
        <taxon>Gammaproteobacteria</taxon>
        <taxon>Alteromonadales</taxon>
        <taxon>Shewanellaceae</taxon>
        <taxon>Shewanella</taxon>
    </lineage>
</organism>